<evidence type="ECO:0000256" key="4">
    <source>
        <dbReference type="SAM" id="Coils"/>
    </source>
</evidence>
<feature type="domain" description="HAMP" evidence="7">
    <location>
        <begin position="379"/>
        <end position="432"/>
    </location>
</feature>
<dbReference type="InterPro" id="IPR003660">
    <property type="entry name" value="HAMP_dom"/>
</dbReference>
<evidence type="ECO:0000259" key="6">
    <source>
        <dbReference type="PROSITE" id="PS50111"/>
    </source>
</evidence>
<dbReference type="OrthoDB" id="3289104at2"/>
<dbReference type="GO" id="GO:0006935">
    <property type="term" value="P:chemotaxis"/>
    <property type="evidence" value="ECO:0007669"/>
    <property type="project" value="InterPro"/>
</dbReference>
<keyword evidence="9" id="KW-1185">Reference proteome</keyword>
<dbReference type="InterPro" id="IPR004089">
    <property type="entry name" value="MCPsignal_dom"/>
</dbReference>
<dbReference type="PANTHER" id="PTHR32089:SF112">
    <property type="entry name" value="LYSOZYME-LIKE PROTEIN-RELATED"/>
    <property type="match status" value="1"/>
</dbReference>
<dbReference type="Pfam" id="PF05227">
    <property type="entry name" value="CHASE3"/>
    <property type="match status" value="2"/>
</dbReference>
<keyword evidence="4" id="KW-0175">Coiled coil</keyword>
<dbReference type="Pfam" id="PF00015">
    <property type="entry name" value="MCPsignal"/>
    <property type="match status" value="1"/>
</dbReference>
<dbReference type="Gene3D" id="6.10.340.10">
    <property type="match status" value="1"/>
</dbReference>
<dbReference type="CDD" id="cd19410">
    <property type="entry name" value="HK9-like_sensor"/>
    <property type="match status" value="2"/>
</dbReference>
<organism evidence="8 9">
    <name type="scientific">Cohaesibacter gelatinilyticus</name>
    <dbReference type="NCBI Taxonomy" id="372072"/>
    <lineage>
        <taxon>Bacteria</taxon>
        <taxon>Pseudomonadati</taxon>
        <taxon>Pseudomonadota</taxon>
        <taxon>Alphaproteobacteria</taxon>
        <taxon>Hyphomicrobiales</taxon>
        <taxon>Cohaesibacteraceae</taxon>
    </lineage>
</organism>
<evidence type="ECO:0000313" key="8">
    <source>
        <dbReference type="EMBL" id="SNZ21077.1"/>
    </source>
</evidence>
<evidence type="ECO:0000256" key="5">
    <source>
        <dbReference type="SAM" id="Phobius"/>
    </source>
</evidence>
<feature type="transmembrane region" description="Helical" evidence="5">
    <location>
        <begin position="356"/>
        <end position="377"/>
    </location>
</feature>
<reference evidence="8 9" key="1">
    <citation type="submission" date="2017-09" db="EMBL/GenBank/DDBJ databases">
        <authorList>
            <person name="Ehlers B."/>
            <person name="Leendertz F.H."/>
        </authorList>
    </citation>
    <scope>NUCLEOTIDE SEQUENCE [LARGE SCALE GENOMIC DNA]</scope>
    <source>
        <strain evidence="8 9">DSM 18289</strain>
    </source>
</reference>
<dbReference type="GO" id="GO:0007165">
    <property type="term" value="P:signal transduction"/>
    <property type="evidence" value="ECO:0007669"/>
    <property type="project" value="UniProtKB-KW"/>
</dbReference>
<gene>
    <name evidence="8" type="ORF">SAMN06265368_4191</name>
</gene>
<keyword evidence="5" id="KW-0472">Membrane</keyword>
<feature type="domain" description="Methyl-accepting transducer" evidence="6">
    <location>
        <begin position="473"/>
        <end position="709"/>
    </location>
</feature>
<evidence type="ECO:0000256" key="1">
    <source>
        <dbReference type="ARBA" id="ARBA00023224"/>
    </source>
</evidence>
<dbReference type="GO" id="GO:0016020">
    <property type="term" value="C:membrane"/>
    <property type="evidence" value="ECO:0007669"/>
    <property type="project" value="InterPro"/>
</dbReference>
<feature type="coiled-coil region" evidence="4">
    <location>
        <begin position="426"/>
        <end position="455"/>
    </location>
</feature>
<dbReference type="InterPro" id="IPR007891">
    <property type="entry name" value="CHASE3"/>
</dbReference>
<sequence length="729" mass="78844">MALGGFKFSSLKTKSKILLGVCAPLVLLTAVGGISLFNVDKITTTSKWVDHTRVVMADASAIVASAVDMETGMRGYLLAGKEEFLDPYKSGEKRTYAGIDELQKTVSDNPGQVERLEKVRAVLKDWQSNVTKMQIQLRRDIGDAKTMNDVSKLVGEARGKAYFDKFRNQIATFQNREELLLIKRQKEFQRELDSGYLSKEQIEKGVQWVEHTYKVIGETQKILAAAVDMETGMRGYLLSGKENFLAPYTTGQKSFDKLVTKLSKTVNDNPKQVALLAKMKKSIDGWRTKVVEPMIALRREIGDAKTMDDMADLVAEARGKQYFDKFRQLMDEFKAEEQTLMEVRQASNVETVGSTYSLIIGFVVGAIVIGLALAWFIGSGIGGPLNRITEAMRRLADGDTSIEVTGTSREDEIGDIAQATQIFKDNAIAKNRLEAEQAEAEKQMAAEKRAAQMKMADELETNVKSVVESIASSASQMQSTAENMSGLAQESSEQSTIVASATEEASANVQTVAAASEELSSSISEINRQVNESRQVAEQAQATTSNATETVQNLSHMAQKVGDVIKLINDIAEQTNLLALNATIEAARAGEAGRGFAVVASEVKELASQTAKATEEIASQIGTMQVATNDSVSAITEIHGVIGQLGEAMLAIATAVEQQNASTQEITRSAQEAAVGTQDVASNITSVQHSVSETGSASGEVLTAASDLSSQSDALDHQINRFLADIRSA</sequence>
<dbReference type="InterPro" id="IPR004090">
    <property type="entry name" value="Chemotax_Me-accpt_rcpt"/>
</dbReference>
<dbReference type="AlphaFoldDB" id="A0A285PIK3"/>
<evidence type="ECO:0000256" key="2">
    <source>
        <dbReference type="ARBA" id="ARBA00029447"/>
    </source>
</evidence>
<dbReference type="GO" id="GO:0004888">
    <property type="term" value="F:transmembrane signaling receptor activity"/>
    <property type="evidence" value="ECO:0007669"/>
    <property type="project" value="InterPro"/>
</dbReference>
<dbReference type="PRINTS" id="PR00260">
    <property type="entry name" value="CHEMTRNSDUCR"/>
</dbReference>
<dbReference type="CDD" id="cd06225">
    <property type="entry name" value="HAMP"/>
    <property type="match status" value="1"/>
</dbReference>
<name>A0A285PIK3_9HYPH</name>
<dbReference type="PROSITE" id="PS50111">
    <property type="entry name" value="CHEMOTAXIS_TRANSDUC_2"/>
    <property type="match status" value="1"/>
</dbReference>
<accession>A0A285PIK3</accession>
<dbReference type="PANTHER" id="PTHR32089">
    <property type="entry name" value="METHYL-ACCEPTING CHEMOTAXIS PROTEIN MCPB"/>
    <property type="match status" value="1"/>
</dbReference>
<keyword evidence="5" id="KW-1133">Transmembrane helix</keyword>
<evidence type="ECO:0000259" key="7">
    <source>
        <dbReference type="PROSITE" id="PS50885"/>
    </source>
</evidence>
<dbReference type="Pfam" id="PF00672">
    <property type="entry name" value="HAMP"/>
    <property type="match status" value="1"/>
</dbReference>
<comment type="similarity">
    <text evidence="2">Belongs to the methyl-accepting chemotaxis (MCP) protein family.</text>
</comment>
<dbReference type="SUPFAM" id="SSF58104">
    <property type="entry name" value="Methyl-accepting chemotaxis protein (MCP) signaling domain"/>
    <property type="match status" value="1"/>
</dbReference>
<protein>
    <submittedName>
        <fullName evidence="8">Methyl-accepting chemotaxis protein</fullName>
    </submittedName>
</protein>
<keyword evidence="5" id="KW-0812">Transmembrane</keyword>
<dbReference type="SMART" id="SM00283">
    <property type="entry name" value="MA"/>
    <property type="match status" value="1"/>
</dbReference>
<dbReference type="EMBL" id="OBEL01000006">
    <property type="protein sequence ID" value="SNZ21077.1"/>
    <property type="molecule type" value="Genomic_DNA"/>
</dbReference>
<evidence type="ECO:0000256" key="3">
    <source>
        <dbReference type="PROSITE-ProRule" id="PRU00284"/>
    </source>
</evidence>
<dbReference type="PROSITE" id="PS50885">
    <property type="entry name" value="HAMP"/>
    <property type="match status" value="1"/>
</dbReference>
<dbReference type="RefSeq" id="WP_097155436.1">
    <property type="nucleotide sequence ID" value="NZ_OBEL01000006.1"/>
</dbReference>
<dbReference type="SMART" id="SM00304">
    <property type="entry name" value="HAMP"/>
    <property type="match status" value="2"/>
</dbReference>
<proteinExistence type="inferred from homology"/>
<evidence type="ECO:0000313" key="9">
    <source>
        <dbReference type="Proteomes" id="UP000219439"/>
    </source>
</evidence>
<keyword evidence="1 3" id="KW-0807">Transducer</keyword>
<dbReference type="Proteomes" id="UP000219439">
    <property type="component" value="Unassembled WGS sequence"/>
</dbReference>
<dbReference type="Gene3D" id="1.10.287.950">
    <property type="entry name" value="Methyl-accepting chemotaxis protein"/>
    <property type="match status" value="1"/>
</dbReference>